<keyword evidence="2" id="KW-1185">Reference proteome</keyword>
<dbReference type="SUPFAM" id="SSF48576">
    <property type="entry name" value="Terpenoid synthases"/>
    <property type="match status" value="1"/>
</dbReference>
<dbReference type="EMBL" id="JAYKXP010000068">
    <property type="protein sequence ID" value="KAK7032049.1"/>
    <property type="molecule type" value="Genomic_DNA"/>
</dbReference>
<evidence type="ECO:0000313" key="2">
    <source>
        <dbReference type="Proteomes" id="UP001383192"/>
    </source>
</evidence>
<sequence length="312" mass="35369">MSAAFDTSFFPESFTTFPTRLHKNEHRIAARCDAVVEKFRRLAPTKNPLSYGAGPHGVFYAFLFPEGETEKTLLCAELIESAWLYDDVIEALPHEEAALTHATVKQMFMVGLQEASSDPGSRPHKPSITDIFQDIASRMMALDPKGTPWVLGTQVQYWGEHDSSKDSFYHIEDYVRYRILNIGFRIMVSAMQWCLDIYLSDEETTLSEAFYTSAARVVVLTNDYWSRNKEKDEVTDRVRNAIPVVMHQYSMNEADASIFVKGMIVDAEQKTRALGLQLDKQSDTLNSFVHGIFLMLGGGAFWSSTCPRYNNV</sequence>
<comment type="caution">
    <text evidence="1">The sequence shown here is derived from an EMBL/GenBank/DDBJ whole genome shotgun (WGS) entry which is preliminary data.</text>
</comment>
<gene>
    <name evidence="1" type="ORF">VNI00_013418</name>
</gene>
<dbReference type="Proteomes" id="UP001383192">
    <property type="component" value="Unassembled WGS sequence"/>
</dbReference>
<dbReference type="Gene3D" id="1.10.600.10">
    <property type="entry name" value="Farnesyl Diphosphate Synthase"/>
    <property type="match status" value="1"/>
</dbReference>
<evidence type="ECO:0000313" key="1">
    <source>
        <dbReference type="EMBL" id="KAK7032049.1"/>
    </source>
</evidence>
<name>A0AAW0BZ68_9AGAR</name>
<accession>A0AAW0BZ68</accession>
<reference evidence="1 2" key="1">
    <citation type="submission" date="2024-01" db="EMBL/GenBank/DDBJ databases">
        <title>A draft genome for a cacao thread blight-causing isolate of Paramarasmius palmivorus.</title>
        <authorList>
            <person name="Baruah I.K."/>
            <person name="Bukari Y."/>
            <person name="Amoako-Attah I."/>
            <person name="Meinhardt L.W."/>
            <person name="Bailey B.A."/>
            <person name="Cohen S.P."/>
        </authorList>
    </citation>
    <scope>NUCLEOTIDE SEQUENCE [LARGE SCALE GENOMIC DNA]</scope>
    <source>
        <strain evidence="1 2">GH-12</strain>
    </source>
</reference>
<proteinExistence type="predicted"/>
<dbReference type="Pfam" id="PF19086">
    <property type="entry name" value="Terpene_syn_C_2"/>
    <property type="match status" value="1"/>
</dbReference>
<evidence type="ECO:0008006" key="3">
    <source>
        <dbReference type="Google" id="ProtNLM"/>
    </source>
</evidence>
<organism evidence="1 2">
    <name type="scientific">Paramarasmius palmivorus</name>
    <dbReference type="NCBI Taxonomy" id="297713"/>
    <lineage>
        <taxon>Eukaryota</taxon>
        <taxon>Fungi</taxon>
        <taxon>Dikarya</taxon>
        <taxon>Basidiomycota</taxon>
        <taxon>Agaricomycotina</taxon>
        <taxon>Agaricomycetes</taxon>
        <taxon>Agaricomycetidae</taxon>
        <taxon>Agaricales</taxon>
        <taxon>Marasmiineae</taxon>
        <taxon>Marasmiaceae</taxon>
        <taxon>Paramarasmius</taxon>
    </lineage>
</organism>
<dbReference type="AlphaFoldDB" id="A0AAW0BZ68"/>
<dbReference type="InterPro" id="IPR008949">
    <property type="entry name" value="Isoprenoid_synthase_dom_sf"/>
</dbReference>
<protein>
    <recommendedName>
        <fullName evidence="3">Terpene synthase</fullName>
    </recommendedName>
</protein>